<reference evidence="3 4" key="1">
    <citation type="journal article" date="2014" name="Nat. Genet.">
        <title>Genome and transcriptome of the porcine whipworm Trichuris suis.</title>
        <authorList>
            <person name="Jex A.R."/>
            <person name="Nejsum P."/>
            <person name="Schwarz E.M."/>
            <person name="Hu L."/>
            <person name="Young N.D."/>
            <person name="Hall R.S."/>
            <person name="Korhonen P.K."/>
            <person name="Liao S."/>
            <person name="Thamsborg S."/>
            <person name="Xia J."/>
            <person name="Xu P."/>
            <person name="Wang S."/>
            <person name="Scheerlinck J.P."/>
            <person name="Hofmann A."/>
            <person name="Sternberg P.W."/>
            <person name="Wang J."/>
            <person name="Gasser R.B."/>
        </authorList>
    </citation>
    <scope>NUCLEOTIDE SEQUENCE [LARGE SCALE GENOMIC DNA]</scope>
    <source>
        <strain evidence="3">DCEP-RM93F</strain>
        <strain evidence="2">DCEP-RM93M</strain>
    </source>
</reference>
<keyword evidence="1" id="KW-0812">Transmembrane</keyword>
<dbReference type="EMBL" id="KL367678">
    <property type="protein sequence ID" value="KFD60281.1"/>
    <property type="molecule type" value="Genomic_DNA"/>
</dbReference>
<accession>A0A085MST5</accession>
<sequence>MWQSEQWVAIEPLERPCFNKLHFHVVCWIVLILICCAVLAYVIANYYDHLYYEVMLAFFDEEDLVTLLRLSILYLREDVESYEQT</sequence>
<evidence type="ECO:0000313" key="3">
    <source>
        <dbReference type="EMBL" id="KFD60281.1"/>
    </source>
</evidence>
<gene>
    <name evidence="2" type="ORF">M513_05980</name>
    <name evidence="3" type="ORF">M514_05980</name>
</gene>
<keyword evidence="1" id="KW-1133">Transmembrane helix</keyword>
<evidence type="ECO:0000256" key="1">
    <source>
        <dbReference type="SAM" id="Phobius"/>
    </source>
</evidence>
<protein>
    <submittedName>
        <fullName evidence="3">Uncharacterized protein</fullName>
    </submittedName>
</protein>
<proteinExistence type="predicted"/>
<evidence type="ECO:0000313" key="2">
    <source>
        <dbReference type="EMBL" id="KFD53066.1"/>
    </source>
</evidence>
<keyword evidence="1" id="KW-0472">Membrane</keyword>
<feature type="transmembrane region" description="Helical" evidence="1">
    <location>
        <begin position="21"/>
        <end position="44"/>
    </location>
</feature>
<dbReference type="EMBL" id="KL363220">
    <property type="protein sequence ID" value="KFD53066.1"/>
    <property type="molecule type" value="Genomic_DNA"/>
</dbReference>
<keyword evidence="4" id="KW-1185">Reference proteome</keyword>
<evidence type="ECO:0000313" key="4">
    <source>
        <dbReference type="Proteomes" id="UP000030764"/>
    </source>
</evidence>
<dbReference type="Proteomes" id="UP000030758">
    <property type="component" value="Unassembled WGS sequence"/>
</dbReference>
<organism evidence="3">
    <name type="scientific">Trichuris suis</name>
    <name type="common">pig whipworm</name>
    <dbReference type="NCBI Taxonomy" id="68888"/>
    <lineage>
        <taxon>Eukaryota</taxon>
        <taxon>Metazoa</taxon>
        <taxon>Ecdysozoa</taxon>
        <taxon>Nematoda</taxon>
        <taxon>Enoplea</taxon>
        <taxon>Dorylaimia</taxon>
        <taxon>Trichinellida</taxon>
        <taxon>Trichuridae</taxon>
        <taxon>Trichuris</taxon>
    </lineage>
</organism>
<name>A0A085MST5_9BILA</name>
<dbReference type="Proteomes" id="UP000030764">
    <property type="component" value="Unassembled WGS sequence"/>
</dbReference>
<dbReference type="AlphaFoldDB" id="A0A085MST5"/>